<evidence type="ECO:0000313" key="9">
    <source>
        <dbReference type="EMBL" id="QQC92849.1"/>
    </source>
</evidence>
<dbReference type="SUPFAM" id="SSF56801">
    <property type="entry name" value="Acetyl-CoA synthetase-like"/>
    <property type="match status" value="1"/>
</dbReference>
<dbReference type="InterPro" id="IPR045851">
    <property type="entry name" value="AMP-bd_C_sf"/>
</dbReference>
<dbReference type="Pfam" id="PF13193">
    <property type="entry name" value="AMP-binding_C"/>
    <property type="match status" value="1"/>
</dbReference>
<reference evidence="9 10" key="1">
    <citation type="submission" date="2020-12" db="EMBL/GenBank/DDBJ databases">
        <title>Identification and biosynthesis of polyene macrolides produced by Streptomyces alfalfae Men-myco-93-63.</title>
        <authorList>
            <person name="Liu D."/>
            <person name="Li Y."/>
            <person name="Liu L."/>
            <person name="Han X."/>
            <person name="Shen F."/>
        </authorList>
    </citation>
    <scope>NUCLEOTIDE SEQUENCE [LARGE SCALE GENOMIC DNA]</scope>
    <source>
        <strain evidence="9 10">Men-myco-93-63</strain>
    </source>
</reference>
<dbReference type="GO" id="GO:0043041">
    <property type="term" value="P:amino acid activation for nonribosomal peptide biosynthetic process"/>
    <property type="evidence" value="ECO:0007669"/>
    <property type="project" value="TreeGrafter"/>
</dbReference>
<dbReference type="InterPro" id="IPR010060">
    <property type="entry name" value="NRPS_synth"/>
</dbReference>
<evidence type="ECO:0000256" key="5">
    <source>
        <dbReference type="ARBA" id="ARBA00022737"/>
    </source>
</evidence>
<dbReference type="Gene3D" id="3.40.50.980">
    <property type="match status" value="2"/>
</dbReference>
<protein>
    <submittedName>
        <fullName evidence="9">Amino acid adenylation domain-containing protein</fullName>
    </submittedName>
</protein>
<dbReference type="FunFam" id="3.30.300.30:FF:000010">
    <property type="entry name" value="Enterobactin synthetase component F"/>
    <property type="match status" value="1"/>
</dbReference>
<dbReference type="RefSeq" id="WP_198504483.1">
    <property type="nucleotide sequence ID" value="NZ_CP065959.1"/>
</dbReference>
<dbReference type="PANTHER" id="PTHR45527:SF1">
    <property type="entry name" value="FATTY ACID SYNTHASE"/>
    <property type="match status" value="1"/>
</dbReference>
<dbReference type="GO" id="GO:0003824">
    <property type="term" value="F:catalytic activity"/>
    <property type="evidence" value="ECO:0007669"/>
    <property type="project" value="InterPro"/>
</dbReference>
<dbReference type="Gene3D" id="3.30.559.10">
    <property type="entry name" value="Chloramphenicol acetyltransferase-like domain"/>
    <property type="match status" value="2"/>
</dbReference>
<dbReference type="InterPro" id="IPR036736">
    <property type="entry name" value="ACP-like_sf"/>
</dbReference>
<evidence type="ECO:0000256" key="1">
    <source>
        <dbReference type="ARBA" id="ARBA00001957"/>
    </source>
</evidence>
<dbReference type="EMBL" id="CP065959">
    <property type="protein sequence ID" value="QQC92849.1"/>
    <property type="molecule type" value="Genomic_DNA"/>
</dbReference>
<evidence type="ECO:0000256" key="2">
    <source>
        <dbReference type="ARBA" id="ARBA00006432"/>
    </source>
</evidence>
<feature type="region of interest" description="Disordered" evidence="7">
    <location>
        <begin position="1440"/>
        <end position="1459"/>
    </location>
</feature>
<dbReference type="InterPro" id="IPR025110">
    <property type="entry name" value="AMP-bd_C"/>
</dbReference>
<dbReference type="PROSITE" id="PS00455">
    <property type="entry name" value="AMP_BINDING"/>
    <property type="match status" value="1"/>
</dbReference>
<dbReference type="Pfam" id="PF00550">
    <property type="entry name" value="PP-binding"/>
    <property type="match status" value="1"/>
</dbReference>
<dbReference type="CDD" id="cd19543">
    <property type="entry name" value="DCL_NRPS"/>
    <property type="match status" value="1"/>
</dbReference>
<dbReference type="InterPro" id="IPR001242">
    <property type="entry name" value="Condensation_dom"/>
</dbReference>
<dbReference type="SUPFAM" id="SSF52777">
    <property type="entry name" value="CoA-dependent acyltransferases"/>
    <property type="match status" value="4"/>
</dbReference>
<dbReference type="Proteomes" id="UP000596130">
    <property type="component" value="Chromosome"/>
</dbReference>
<name>A0A7T4PMQ0_9ACTN</name>
<dbReference type="GO" id="GO:0017000">
    <property type="term" value="P:antibiotic biosynthetic process"/>
    <property type="evidence" value="ECO:0007669"/>
    <property type="project" value="UniProtKB-KW"/>
</dbReference>
<dbReference type="Gene3D" id="1.10.1200.10">
    <property type="entry name" value="ACP-like"/>
    <property type="match status" value="1"/>
</dbReference>
<proteinExistence type="inferred from homology"/>
<dbReference type="FunFam" id="1.10.1200.10:FF:000005">
    <property type="entry name" value="Nonribosomal peptide synthetase 1"/>
    <property type="match status" value="1"/>
</dbReference>
<keyword evidence="4" id="KW-0597">Phosphoprotein</keyword>
<dbReference type="PANTHER" id="PTHR45527">
    <property type="entry name" value="NONRIBOSOMAL PEPTIDE SYNTHETASE"/>
    <property type="match status" value="1"/>
</dbReference>
<keyword evidence="3" id="KW-0596">Phosphopantetheine</keyword>
<keyword evidence="6" id="KW-0045">Antibiotic biosynthesis</keyword>
<dbReference type="CDD" id="cd12117">
    <property type="entry name" value="A_NRPS_Srf_like"/>
    <property type="match status" value="1"/>
</dbReference>
<feature type="domain" description="Carrier" evidence="8">
    <location>
        <begin position="979"/>
        <end position="1053"/>
    </location>
</feature>
<gene>
    <name evidence="9" type="ORF">I8755_34215</name>
</gene>
<comment type="cofactor">
    <cofactor evidence="1">
        <name>pantetheine 4'-phosphate</name>
        <dbReference type="ChEBI" id="CHEBI:47942"/>
    </cofactor>
</comment>
<dbReference type="InterPro" id="IPR020845">
    <property type="entry name" value="AMP-binding_CS"/>
</dbReference>
<dbReference type="GO" id="GO:0044550">
    <property type="term" value="P:secondary metabolite biosynthetic process"/>
    <property type="evidence" value="ECO:0007669"/>
    <property type="project" value="TreeGrafter"/>
</dbReference>
<sequence>MKTPTAAHGATRSAARTPANGSALAAVWPLSPLQEGLLFHADFDDRGPDVYAVQFLLTIEGPLNTHRLRRSWGALLGRHAALRASFHRRKSGEAVQLITRNVTTPWRQADVSGLAEPDRSARADELAAREQEERLDLTAPPLLRLLLIRLDDNRHRLVVTSHHLLMDGWSMPVLLDELSQVYEAAGDASVLARTVPYRDYLVWLGRQGKEAARAAWREELAGADEPTLIAPADPGGTPVLPDELTVRLPEATTRALTEAARVRGLTANTLVQGAWALVLAHLTGRTDVVFGATVAGRPAELPGVESMVGLLINTLPVRVRLDGRQPLADMLAELQARQSGLLPHQHMGLAEIQRSAGSGAVFDTLVVYENYPTPPARPAAPAGVTFTVSPGRQATNYPLTLGVLMADRLHVRFSYRPDLLDRRTVTGLGQCLTRVLEQVVADPSVPVGRVDVAGPSVRERVVVAWNATAEPVPGSSVPELLARQVERTPDAVAVAGGEVCLSYAELGERAGCVAAYLVGCGVGRGDRVAVVMERSFDLLVALLGVWWAGAAYVPVDPGYPADRVAFLLADSDPVAVLCERRTRQVVPESAGFRSVVLDDAEVAAAIGRCEKVGVAVGAGDVAYVMYTSGSTGVPKGVTVPHGCVAGLVGDAGWSVGSGDAVLMHAPHAFDVSLFEVWVPLVVGARVVVAGSGVVDAGRVRAAVAEGVTSVHVTAGLFRVLAEESPECFAGLREVLTGGDVVPAGAVARVREACPQLTVRHLYGPTEVTLCATWHVLPAGVPGRSVLPIGRPLANRQVYVLDAFLRPVGPGVTGEVYVAGTGLAQGYLRRSGVTAERFVACPFGAGGGRMYRTGDVARWTSEGELLFAGRVDEQVKIRGFRVEPGEVEAVLAGHAAVRQAVVLARQDGGPGDKRLVGYVTVDDQGFGSRDLRAYVAERLPEYMVPAALVVLEELPLTSNGKVDRAALPAPDFASRTTGREPRTRAEAVLCGLFAEVLGLDRVGVEDSFFALGGDSISSMQLAARARRAGLVVAPRQVFEEKTPERLAQVATEAGQDAEADDIGVGEVPWTPVMRALGERAADPRFAQWVVLGAPADLGLDVLTAGLNAVLDTHAMLRSRTTPGKPELIVGEPGSVDPGALVVRVDAAEAGPDGAGVEAVAREAVRRLDPAAGVMVQAVWVDPGHGRMGQVVFVAHHLVVDGVSWRVLTADLRAACEAAAAGRATRLDPVGTSFRRWAKLLAAQATDPRRVAELADWLRLLGTSRLPLAQRQLDPAVDTVRTLCRRSWVVPPAQAGTLLTRTATAFHCGMDDVLLAALAGALAHWRPDAFSGGDGVLVDIEGHGREPIGDLDLSRTVGWFTGARPVRLDAAGVDPAEALAGGPAAGALVKAVKEQVRAVPGDGLGHALLRHLNPATAPALEAARAPQISFTYMGRFAATDVTDAEETTDATGSADTAESRADGAWQMAAGNAIGGSVDPETPLRHLLDVGAMVRDTSGGPELTVTVSWPGRLLADTDAERLGRTWVDMLGGLASHTVAPASGGHTPSDFPLLDLAQDEVDEFEHLD</sequence>
<dbReference type="SUPFAM" id="SSF47336">
    <property type="entry name" value="ACP-like"/>
    <property type="match status" value="1"/>
</dbReference>
<evidence type="ECO:0000256" key="4">
    <source>
        <dbReference type="ARBA" id="ARBA00022553"/>
    </source>
</evidence>
<dbReference type="NCBIfam" id="TIGR01733">
    <property type="entry name" value="AA-adenyl-dom"/>
    <property type="match status" value="1"/>
</dbReference>
<evidence type="ECO:0000313" key="10">
    <source>
        <dbReference type="Proteomes" id="UP000596130"/>
    </source>
</evidence>
<dbReference type="PROSITE" id="PS00012">
    <property type="entry name" value="PHOSPHOPANTETHEINE"/>
    <property type="match status" value="1"/>
</dbReference>
<dbReference type="FunFam" id="3.40.50.980:FF:000001">
    <property type="entry name" value="Non-ribosomal peptide synthetase"/>
    <property type="match status" value="1"/>
</dbReference>
<dbReference type="Gene3D" id="3.30.559.30">
    <property type="entry name" value="Nonribosomal peptide synthetase, condensation domain"/>
    <property type="match status" value="2"/>
</dbReference>
<evidence type="ECO:0000256" key="7">
    <source>
        <dbReference type="SAM" id="MobiDB-lite"/>
    </source>
</evidence>
<dbReference type="InterPro" id="IPR020806">
    <property type="entry name" value="PKS_PP-bd"/>
</dbReference>
<accession>A0A7T4PMQ0</accession>
<dbReference type="Gene3D" id="2.30.38.10">
    <property type="entry name" value="Luciferase, Domain 3"/>
    <property type="match status" value="1"/>
</dbReference>
<dbReference type="InterPro" id="IPR000873">
    <property type="entry name" value="AMP-dep_synth/lig_dom"/>
</dbReference>
<dbReference type="SMART" id="SM00823">
    <property type="entry name" value="PKS_PP"/>
    <property type="match status" value="1"/>
</dbReference>
<dbReference type="GO" id="GO:0008610">
    <property type="term" value="P:lipid biosynthetic process"/>
    <property type="evidence" value="ECO:0007669"/>
    <property type="project" value="UniProtKB-ARBA"/>
</dbReference>
<comment type="similarity">
    <text evidence="2">Belongs to the ATP-dependent AMP-binding enzyme family.</text>
</comment>
<dbReference type="InterPro" id="IPR006162">
    <property type="entry name" value="Ppantetheine_attach_site"/>
</dbReference>
<dbReference type="NCBIfam" id="TIGR01720">
    <property type="entry name" value="NRPS-para261"/>
    <property type="match status" value="1"/>
</dbReference>
<dbReference type="PROSITE" id="PS50075">
    <property type="entry name" value="CARRIER"/>
    <property type="match status" value="1"/>
</dbReference>
<organism evidence="9 10">
    <name type="scientific">Streptomyces alfalfae</name>
    <dbReference type="NCBI Taxonomy" id="1642299"/>
    <lineage>
        <taxon>Bacteria</taxon>
        <taxon>Bacillati</taxon>
        <taxon>Actinomycetota</taxon>
        <taxon>Actinomycetes</taxon>
        <taxon>Kitasatosporales</taxon>
        <taxon>Streptomycetaceae</taxon>
        <taxon>Streptomyces</taxon>
    </lineage>
</organism>
<dbReference type="InterPro" id="IPR009081">
    <property type="entry name" value="PP-bd_ACP"/>
</dbReference>
<evidence type="ECO:0000256" key="3">
    <source>
        <dbReference type="ARBA" id="ARBA00022450"/>
    </source>
</evidence>
<keyword evidence="5" id="KW-0677">Repeat</keyword>
<evidence type="ECO:0000256" key="6">
    <source>
        <dbReference type="ARBA" id="ARBA00023194"/>
    </source>
</evidence>
<dbReference type="Pfam" id="PF00501">
    <property type="entry name" value="AMP-binding"/>
    <property type="match status" value="1"/>
</dbReference>
<dbReference type="GO" id="GO:0005829">
    <property type="term" value="C:cytosol"/>
    <property type="evidence" value="ECO:0007669"/>
    <property type="project" value="TreeGrafter"/>
</dbReference>
<dbReference type="Gene3D" id="3.30.300.30">
    <property type="match status" value="1"/>
</dbReference>
<dbReference type="InterPro" id="IPR023213">
    <property type="entry name" value="CAT-like_dom_sf"/>
</dbReference>
<dbReference type="GO" id="GO:0031177">
    <property type="term" value="F:phosphopantetheine binding"/>
    <property type="evidence" value="ECO:0007669"/>
    <property type="project" value="InterPro"/>
</dbReference>
<evidence type="ECO:0000259" key="8">
    <source>
        <dbReference type="PROSITE" id="PS50075"/>
    </source>
</evidence>
<dbReference type="Pfam" id="PF00668">
    <property type="entry name" value="Condensation"/>
    <property type="match status" value="2"/>
</dbReference>
<dbReference type="InterPro" id="IPR010071">
    <property type="entry name" value="AA_adenyl_dom"/>
</dbReference>